<keyword evidence="2" id="KW-0812">Transmembrane</keyword>
<evidence type="ECO:0000313" key="4">
    <source>
        <dbReference type="Proteomes" id="UP000324222"/>
    </source>
</evidence>
<protein>
    <submittedName>
        <fullName evidence="3">Uncharacterized protein</fullName>
    </submittedName>
</protein>
<dbReference type="EMBL" id="VSRR010003887">
    <property type="protein sequence ID" value="MPC37797.1"/>
    <property type="molecule type" value="Genomic_DNA"/>
</dbReference>
<sequence>MNRKRRDDANAEPEKEEEEEEEEEEAEEEEMKNQNATKTRDGVTVVTTGAGSNKGRIQMCRGPELRHILELRHKKAIFPIWAASPHLLESEVKEMRRGVVQLADACKRKRWIEAIIGIVSFCFIVLSRASEELVCGMRRRRDGCSFRLRGETTTWQK</sequence>
<keyword evidence="4" id="KW-1185">Reference proteome</keyword>
<accession>A0A5B7EX97</accession>
<evidence type="ECO:0000256" key="2">
    <source>
        <dbReference type="SAM" id="Phobius"/>
    </source>
</evidence>
<feature type="compositionally biased region" description="Acidic residues" evidence="1">
    <location>
        <begin position="14"/>
        <end position="30"/>
    </location>
</feature>
<feature type="region of interest" description="Disordered" evidence="1">
    <location>
        <begin position="1"/>
        <end position="49"/>
    </location>
</feature>
<dbReference type="Proteomes" id="UP000324222">
    <property type="component" value="Unassembled WGS sequence"/>
</dbReference>
<feature type="compositionally biased region" description="Basic and acidic residues" evidence="1">
    <location>
        <begin position="1"/>
        <end position="13"/>
    </location>
</feature>
<name>A0A5B7EX97_PORTR</name>
<keyword evidence="2" id="KW-1133">Transmembrane helix</keyword>
<dbReference type="AlphaFoldDB" id="A0A5B7EX97"/>
<proteinExistence type="predicted"/>
<comment type="caution">
    <text evidence="3">The sequence shown here is derived from an EMBL/GenBank/DDBJ whole genome shotgun (WGS) entry which is preliminary data.</text>
</comment>
<evidence type="ECO:0000313" key="3">
    <source>
        <dbReference type="EMBL" id="MPC37797.1"/>
    </source>
</evidence>
<keyword evidence="2" id="KW-0472">Membrane</keyword>
<feature type="transmembrane region" description="Helical" evidence="2">
    <location>
        <begin position="111"/>
        <end position="130"/>
    </location>
</feature>
<evidence type="ECO:0000256" key="1">
    <source>
        <dbReference type="SAM" id="MobiDB-lite"/>
    </source>
</evidence>
<reference evidence="3 4" key="1">
    <citation type="submission" date="2019-05" db="EMBL/GenBank/DDBJ databases">
        <title>Another draft genome of Portunus trituberculatus and its Hox gene families provides insights of decapod evolution.</title>
        <authorList>
            <person name="Jeong J.-H."/>
            <person name="Song I."/>
            <person name="Kim S."/>
            <person name="Choi T."/>
            <person name="Kim D."/>
            <person name="Ryu S."/>
            <person name="Kim W."/>
        </authorList>
    </citation>
    <scope>NUCLEOTIDE SEQUENCE [LARGE SCALE GENOMIC DNA]</scope>
    <source>
        <tissue evidence="3">Muscle</tissue>
    </source>
</reference>
<organism evidence="3 4">
    <name type="scientific">Portunus trituberculatus</name>
    <name type="common">Swimming crab</name>
    <name type="synonym">Neptunus trituberculatus</name>
    <dbReference type="NCBI Taxonomy" id="210409"/>
    <lineage>
        <taxon>Eukaryota</taxon>
        <taxon>Metazoa</taxon>
        <taxon>Ecdysozoa</taxon>
        <taxon>Arthropoda</taxon>
        <taxon>Crustacea</taxon>
        <taxon>Multicrustacea</taxon>
        <taxon>Malacostraca</taxon>
        <taxon>Eumalacostraca</taxon>
        <taxon>Eucarida</taxon>
        <taxon>Decapoda</taxon>
        <taxon>Pleocyemata</taxon>
        <taxon>Brachyura</taxon>
        <taxon>Eubrachyura</taxon>
        <taxon>Portunoidea</taxon>
        <taxon>Portunidae</taxon>
        <taxon>Portuninae</taxon>
        <taxon>Portunus</taxon>
    </lineage>
</organism>
<gene>
    <name evidence="3" type="ORF">E2C01_031288</name>
</gene>